<protein>
    <submittedName>
        <fullName evidence="3">Uncharacterized protein</fullName>
    </submittedName>
</protein>
<evidence type="ECO:0000313" key="4">
    <source>
        <dbReference type="Proteomes" id="UP000186817"/>
    </source>
</evidence>
<dbReference type="AlphaFoldDB" id="A0A1Q9EM07"/>
<proteinExistence type="predicted"/>
<evidence type="ECO:0000313" key="3">
    <source>
        <dbReference type="EMBL" id="OLQ08483.1"/>
    </source>
</evidence>
<feature type="coiled-coil region" evidence="1">
    <location>
        <begin position="885"/>
        <end position="912"/>
    </location>
</feature>
<feature type="coiled-coil region" evidence="1">
    <location>
        <begin position="973"/>
        <end position="1000"/>
    </location>
</feature>
<dbReference type="EMBL" id="LSRX01000117">
    <property type="protein sequence ID" value="OLQ08483.1"/>
    <property type="molecule type" value="Genomic_DNA"/>
</dbReference>
<organism evidence="3 4">
    <name type="scientific">Symbiodinium microadriaticum</name>
    <name type="common">Dinoflagellate</name>
    <name type="synonym">Zooxanthella microadriatica</name>
    <dbReference type="NCBI Taxonomy" id="2951"/>
    <lineage>
        <taxon>Eukaryota</taxon>
        <taxon>Sar</taxon>
        <taxon>Alveolata</taxon>
        <taxon>Dinophyceae</taxon>
        <taxon>Suessiales</taxon>
        <taxon>Symbiodiniaceae</taxon>
        <taxon>Symbiodinium</taxon>
    </lineage>
</organism>
<gene>
    <name evidence="3" type="ORF">AK812_SmicGene8011</name>
</gene>
<dbReference type="OrthoDB" id="436156at2759"/>
<comment type="caution">
    <text evidence="3">The sequence shown here is derived from an EMBL/GenBank/DDBJ whole genome shotgun (WGS) entry which is preliminary data.</text>
</comment>
<evidence type="ECO:0000256" key="2">
    <source>
        <dbReference type="SAM" id="MobiDB-lite"/>
    </source>
</evidence>
<evidence type="ECO:0000256" key="1">
    <source>
        <dbReference type="SAM" id="Coils"/>
    </source>
</evidence>
<keyword evidence="4" id="KW-1185">Reference proteome</keyword>
<accession>A0A1Q9EM07</accession>
<dbReference type="Proteomes" id="UP000186817">
    <property type="component" value="Unassembled WGS sequence"/>
</dbReference>
<sequence length="1022" mass="112480">MPAPIKIRGTATRGELLKVMQRWDQLGRLYICRGSEVSSLDRCELFAVAKDVDKDRQILHRKRRNLREKHVPGASKDLPHGVLLCQLPLEGDKICACSVDDVKDFYHAYTATEARARSSPVGPLFRSSEVAHFKAYADAVAEGRISRGEMLACCFKGLGMGDHAAVDIAQESHVNLLKSYGAMIEGEVLRYRDPVPNSQSGFYEGIMIDDHLGVQLLERKGTLGATLKQPGRDQAVFSAAETAYTDVGLEAHPKKRLRRSVHAKVWGTEIEGNKGLIGPTRGRLLSLARLSSEVSRPGAIDQQVLEGTLGLWGFCAQFRRPLFSYMYKVYHESGPEAVDAPFRLSIGARNEFAVLACLAPLCLNDVNAIPDDFLYCVDASPSGAGVCRARVGRDVAREVWRRGDKQGYRCPLLTRFVASLKGCGYEEAEFEDLCEESEPEVEPHGSDGSLGFKPLGEISADVWPAFDKLQGGTGAQPGWRSALPPQLGEGVYDFLELYAGTAQMTDEFTFPLGPFARMPQAVLRPPLGSGRQCARSAIARAFGADPSLEALPSCENWGYWPKVERLREQLLEVPPVVDGVLQASGSQVARRLEALVAHLAGAESPAAGPVSAAEHSLRSRLLDPLVEEIAKKFTTAASSWRPNQVGSPCSADAREDDSAVEEALLEFDERSAWLSEAAEDEAAALPAELLRAVRERLAARLQGIAEAVARGRQESAALRRQGSASRRDRGTPSRLELSPGSLEFRTPTPPQTPSRRRTLAALLGAAEEAVLRVEAFHLAAEKQAKELREIFGEATIQAAEEVTQWQEEWERRFSQEASTRQRAECWTTKCQELVDDLSSQLHSLEVEQRHGKMPDVLSGAVVLERVRSDLEVMRIGRREVSERASKRIAAELEALRIQMESVAENLTTLAQMATGLHEIRGEIQLLKRSSADALDSLYHGLELRQRMGVIDNTYDIVRELHSRRADVMEVSHASFLRAQLQAALNQLQALENRLAALEQGHQGEPLPIVRLAVPEGTQLHLI</sequence>
<feature type="region of interest" description="Disordered" evidence="2">
    <location>
        <begin position="712"/>
        <end position="754"/>
    </location>
</feature>
<reference evidence="3 4" key="1">
    <citation type="submission" date="2016-02" db="EMBL/GenBank/DDBJ databases">
        <title>Genome analysis of coral dinoflagellate symbionts highlights evolutionary adaptations to a symbiotic lifestyle.</title>
        <authorList>
            <person name="Aranda M."/>
            <person name="Li Y."/>
            <person name="Liew Y.J."/>
            <person name="Baumgarten S."/>
            <person name="Simakov O."/>
            <person name="Wilson M."/>
            <person name="Piel J."/>
            <person name="Ashoor H."/>
            <person name="Bougouffa S."/>
            <person name="Bajic V.B."/>
            <person name="Ryu T."/>
            <person name="Ravasi T."/>
            <person name="Bayer T."/>
            <person name="Micklem G."/>
            <person name="Kim H."/>
            <person name="Bhak J."/>
            <person name="Lajeunesse T.C."/>
            <person name="Voolstra C.R."/>
        </authorList>
    </citation>
    <scope>NUCLEOTIDE SEQUENCE [LARGE SCALE GENOMIC DNA]</scope>
    <source>
        <strain evidence="3 4">CCMP2467</strain>
    </source>
</reference>
<keyword evidence="1" id="KW-0175">Coiled coil</keyword>
<name>A0A1Q9EM07_SYMMI</name>